<evidence type="ECO:0000313" key="2">
    <source>
        <dbReference type="EMBL" id="SDX09636.1"/>
    </source>
</evidence>
<sequence>MIPWRALAAVTCLLLGGCLATFKDPIPANEAAPIPLLGEWTRKDEWGVQQFLDIRRAGSNLYQARVYSESADNLAGADEYGFTVAHHGRRWYLSAGLPKKLGGNFAIGGFELTDNGELLVYTLDIERILQDIQGGALQGRRVETAEGDGALIDSPWPAVFAYLDDPANSDVFVEAARYQRLGQ</sequence>
<dbReference type="AlphaFoldDB" id="A0A1H2YWV7"/>
<accession>A0A1H2YWV7</accession>
<dbReference type="Proteomes" id="UP000243778">
    <property type="component" value="Unassembled WGS sequence"/>
</dbReference>
<protein>
    <recommendedName>
        <fullName evidence="4">Lipoprotein</fullName>
    </recommendedName>
</protein>
<evidence type="ECO:0008006" key="4">
    <source>
        <dbReference type="Google" id="ProtNLM"/>
    </source>
</evidence>
<evidence type="ECO:0000256" key="1">
    <source>
        <dbReference type="SAM" id="SignalP"/>
    </source>
</evidence>
<feature type="chain" id="PRO_5017352557" description="Lipoprotein" evidence="1">
    <location>
        <begin position="23"/>
        <end position="183"/>
    </location>
</feature>
<organism evidence="2 3">
    <name type="scientific">Pseudomonas kuykendallii</name>
    <dbReference type="NCBI Taxonomy" id="1007099"/>
    <lineage>
        <taxon>Bacteria</taxon>
        <taxon>Pseudomonadati</taxon>
        <taxon>Pseudomonadota</taxon>
        <taxon>Gammaproteobacteria</taxon>
        <taxon>Pseudomonadales</taxon>
        <taxon>Pseudomonadaceae</taxon>
        <taxon>Pseudomonas</taxon>
    </lineage>
</organism>
<reference evidence="3" key="1">
    <citation type="submission" date="2016-10" db="EMBL/GenBank/DDBJ databases">
        <authorList>
            <person name="Varghese N."/>
            <person name="Submissions S."/>
        </authorList>
    </citation>
    <scope>NUCLEOTIDE SEQUENCE [LARGE SCALE GENOMIC DNA]</scope>
    <source>
        <strain evidence="3">NRRL B-59562</strain>
    </source>
</reference>
<gene>
    <name evidence="2" type="ORF">SAMN05216287_2085</name>
</gene>
<evidence type="ECO:0000313" key="3">
    <source>
        <dbReference type="Proteomes" id="UP000243778"/>
    </source>
</evidence>
<dbReference type="RefSeq" id="WP_090227574.1">
    <property type="nucleotide sequence ID" value="NZ_FNNU01000003.1"/>
</dbReference>
<proteinExistence type="predicted"/>
<dbReference type="PROSITE" id="PS51257">
    <property type="entry name" value="PROKAR_LIPOPROTEIN"/>
    <property type="match status" value="1"/>
</dbReference>
<feature type="signal peptide" evidence="1">
    <location>
        <begin position="1"/>
        <end position="22"/>
    </location>
</feature>
<name>A0A1H2YWV7_9PSED</name>
<keyword evidence="1" id="KW-0732">Signal</keyword>
<dbReference type="EMBL" id="FNNU01000003">
    <property type="protein sequence ID" value="SDX09636.1"/>
    <property type="molecule type" value="Genomic_DNA"/>
</dbReference>
<dbReference type="STRING" id="1007099.SAMN05216287_2085"/>
<keyword evidence="3" id="KW-1185">Reference proteome</keyword>
<dbReference type="OrthoDB" id="6990457at2"/>